<evidence type="ECO:0000313" key="9">
    <source>
        <dbReference type="Proteomes" id="UP001318040"/>
    </source>
</evidence>
<dbReference type="SMART" id="SM00014">
    <property type="entry name" value="acidPPc"/>
    <property type="match status" value="1"/>
</dbReference>
<feature type="transmembrane region" description="Helical" evidence="7">
    <location>
        <begin position="24"/>
        <end position="48"/>
    </location>
</feature>
<dbReference type="PANTHER" id="PTHR10165:SF14">
    <property type="entry name" value="PHOSPHOLIPID PHOSPHATASE-RELATED PROTEIN TYPE 3"/>
    <property type="match status" value="1"/>
</dbReference>
<feature type="region of interest" description="Disordered" evidence="6">
    <location>
        <begin position="501"/>
        <end position="532"/>
    </location>
</feature>
<dbReference type="Proteomes" id="UP001318040">
    <property type="component" value="Chromosome 44"/>
</dbReference>
<name>A0AAJ7TYM7_PETMA</name>
<feature type="transmembrane region" description="Helical" evidence="7">
    <location>
        <begin position="238"/>
        <end position="257"/>
    </location>
</feature>
<feature type="compositionally biased region" description="Basic and acidic residues" evidence="6">
    <location>
        <begin position="743"/>
        <end position="759"/>
    </location>
</feature>
<evidence type="ECO:0000313" key="10">
    <source>
        <dbReference type="RefSeq" id="XP_032826573.1"/>
    </source>
</evidence>
<feature type="compositionally biased region" description="Low complexity" evidence="6">
    <location>
        <begin position="559"/>
        <end position="576"/>
    </location>
</feature>
<comment type="subcellular location">
    <subcellularLocation>
        <location evidence="1">Membrane</location>
        <topology evidence="1">Multi-pass membrane protein</topology>
    </subcellularLocation>
</comment>
<comment type="similarity">
    <text evidence="2">Belongs to the PA-phosphatase related phosphoesterase family.</text>
</comment>
<feature type="domain" description="Phosphatidic acid phosphatase type 2/haloperoxidase" evidence="8">
    <location>
        <begin position="139"/>
        <end position="284"/>
    </location>
</feature>
<feature type="region of interest" description="Disordered" evidence="6">
    <location>
        <begin position="658"/>
        <end position="761"/>
    </location>
</feature>
<feature type="transmembrane region" description="Helical" evidence="7">
    <location>
        <begin position="269"/>
        <end position="288"/>
    </location>
</feature>
<dbReference type="CDD" id="cd03384">
    <property type="entry name" value="PAP2_wunen"/>
    <property type="match status" value="1"/>
</dbReference>
<evidence type="ECO:0000256" key="1">
    <source>
        <dbReference type="ARBA" id="ARBA00004141"/>
    </source>
</evidence>
<reference evidence="10" key="1">
    <citation type="submission" date="2025-08" db="UniProtKB">
        <authorList>
            <consortium name="RefSeq"/>
        </authorList>
    </citation>
    <scope>IDENTIFICATION</scope>
    <source>
        <tissue evidence="10">Sperm</tissue>
    </source>
</reference>
<dbReference type="RefSeq" id="XP_032826573.1">
    <property type="nucleotide sequence ID" value="XM_032970682.1"/>
</dbReference>
<dbReference type="AlphaFoldDB" id="A0AAJ7TYM7"/>
<evidence type="ECO:0000256" key="5">
    <source>
        <dbReference type="ARBA" id="ARBA00023136"/>
    </source>
</evidence>
<dbReference type="GO" id="GO:0005886">
    <property type="term" value="C:plasma membrane"/>
    <property type="evidence" value="ECO:0007669"/>
    <property type="project" value="TreeGrafter"/>
</dbReference>
<dbReference type="GO" id="GO:0046839">
    <property type="term" value="P:phospholipid dephosphorylation"/>
    <property type="evidence" value="ECO:0007669"/>
    <property type="project" value="TreeGrafter"/>
</dbReference>
<evidence type="ECO:0000256" key="4">
    <source>
        <dbReference type="ARBA" id="ARBA00022989"/>
    </source>
</evidence>
<dbReference type="GO" id="GO:0008195">
    <property type="term" value="F:phosphatidate phosphatase activity"/>
    <property type="evidence" value="ECO:0007669"/>
    <property type="project" value="TreeGrafter"/>
</dbReference>
<proteinExistence type="inferred from homology"/>
<dbReference type="GO" id="GO:0007165">
    <property type="term" value="P:signal transduction"/>
    <property type="evidence" value="ECO:0007669"/>
    <property type="project" value="TreeGrafter"/>
</dbReference>
<keyword evidence="5 7" id="KW-0472">Membrane</keyword>
<accession>A0AAJ7TYM7</accession>
<evidence type="ECO:0000256" key="6">
    <source>
        <dbReference type="SAM" id="MobiDB-lite"/>
    </source>
</evidence>
<dbReference type="Gene3D" id="1.20.144.10">
    <property type="entry name" value="Phosphatidic acid phosphatase type 2/haloperoxidase"/>
    <property type="match status" value="1"/>
</dbReference>
<evidence type="ECO:0000256" key="3">
    <source>
        <dbReference type="ARBA" id="ARBA00022692"/>
    </source>
</evidence>
<feature type="transmembrane region" description="Helical" evidence="7">
    <location>
        <begin position="79"/>
        <end position="108"/>
    </location>
</feature>
<protein>
    <submittedName>
        <fullName evidence="10">Phospholipid phosphatase-related protein type 4-like</fullName>
    </submittedName>
</protein>
<feature type="compositionally biased region" description="Low complexity" evidence="6">
    <location>
        <begin position="508"/>
        <end position="519"/>
    </location>
</feature>
<evidence type="ECO:0000256" key="2">
    <source>
        <dbReference type="ARBA" id="ARBA00008816"/>
    </source>
</evidence>
<organism evidence="9 10">
    <name type="scientific">Petromyzon marinus</name>
    <name type="common">Sea lamprey</name>
    <dbReference type="NCBI Taxonomy" id="7757"/>
    <lineage>
        <taxon>Eukaryota</taxon>
        <taxon>Metazoa</taxon>
        <taxon>Chordata</taxon>
        <taxon>Craniata</taxon>
        <taxon>Vertebrata</taxon>
        <taxon>Cyclostomata</taxon>
        <taxon>Hyperoartia</taxon>
        <taxon>Petromyzontiformes</taxon>
        <taxon>Petromyzontidae</taxon>
        <taxon>Petromyzon</taxon>
    </lineage>
</organism>
<feature type="region of interest" description="Disordered" evidence="6">
    <location>
        <begin position="326"/>
        <end position="382"/>
    </location>
</feature>
<feature type="region of interest" description="Disordered" evidence="6">
    <location>
        <begin position="615"/>
        <end position="643"/>
    </location>
</feature>
<keyword evidence="3 7" id="KW-0812">Transmembrane</keyword>
<dbReference type="KEGG" id="pmrn:116951874"/>
<dbReference type="SUPFAM" id="SSF48317">
    <property type="entry name" value="Acid phosphatase/Vanadium-dependent haloperoxidase"/>
    <property type="match status" value="1"/>
</dbReference>
<feature type="transmembrane region" description="Helical" evidence="7">
    <location>
        <begin position="209"/>
        <end position="226"/>
    </location>
</feature>
<feature type="compositionally biased region" description="Low complexity" evidence="6">
    <location>
        <begin position="669"/>
        <end position="684"/>
    </location>
</feature>
<evidence type="ECO:0000256" key="7">
    <source>
        <dbReference type="SAM" id="Phobius"/>
    </source>
</evidence>
<dbReference type="Pfam" id="PF01569">
    <property type="entry name" value="PAP2"/>
    <property type="match status" value="1"/>
</dbReference>
<feature type="region of interest" description="Disordered" evidence="6">
    <location>
        <begin position="553"/>
        <end position="576"/>
    </location>
</feature>
<dbReference type="InterPro" id="IPR000326">
    <property type="entry name" value="PAP2/HPO"/>
</dbReference>
<dbReference type="InterPro" id="IPR036938">
    <property type="entry name" value="PAP2/HPO_sf"/>
</dbReference>
<gene>
    <name evidence="10" type="primary">LOC116951874</name>
</gene>
<evidence type="ECO:0000259" key="8">
    <source>
        <dbReference type="SMART" id="SM00014"/>
    </source>
</evidence>
<dbReference type="InterPro" id="IPR043216">
    <property type="entry name" value="PAP-like"/>
</dbReference>
<keyword evidence="9" id="KW-1185">Reference proteome</keyword>
<keyword evidence="4 7" id="KW-1133">Transmembrane helix</keyword>
<dbReference type="GO" id="GO:0006644">
    <property type="term" value="P:phospholipid metabolic process"/>
    <property type="evidence" value="ECO:0007669"/>
    <property type="project" value="InterPro"/>
</dbReference>
<feature type="compositionally biased region" description="Gly residues" evidence="6">
    <location>
        <begin position="353"/>
        <end position="377"/>
    </location>
</feature>
<sequence length="855" mass="87731">MTFNMSRVISTKDKPRHRQSKDSVTLLPCFYFVELPLVVSAAVSLYFLELTDVFQPVQAGFRCRDRSLSMPYLDPSDELLPFLMLLSLAFAGPALSILLMEGLLYCVLIKRGSEHLLEPNINAGGCNFNSFLRRSVRFIGMHAFGLCVTALMTDVVQLATGYQAPYFLTVCRPNYTLLAAGGCEEGAFVTRDVCTGTDRRSISHARRSFPCQHASVGAFAAVYISMYLNTVLTDSTKLLKAVLVLAFMLCAGISGLAQTVQYRSHPADIYTGFLLGAAVALYLGRFVVDNFKPRSAIGGPAAGRGDGGPASKPFLDLAHEPLARAGEGLPGARRERELDLPRQQPEGALTRGIAGGAGGAGPQEQGGGGGVSSGSVGGASAPSHFKRASLDIQTINPDALPGGAELLTFASNTLPRAGVGPAPEDFSVVADGGGGGGGGHRHHHHRHHLPAIVSVGGGGGTGGGGGGSATVYATSSDAANASLDSMRSRQLLAQWRSAQRHSSLQSADSTSRQSLQRQLSADRRSNGELGSGVCINVGDQRYPISTPVYAGNAGAGVSQQQQQQQQPQTCNGGSAVNGSAGGNGYADQGIAAGAARVAVQSRPGSSQLVHIPEEMAHDGPAAPPPPAPSVAASPKAAGGGGGARVRVNVSDAYGSLRQHGAARTFQRQRGGATADASSSSSGSEASGGRGRSPADAGRGHPVVRVSPGTAAAGDGGGGGGAPRKWGALASAEPRQSFEMNDLGGRRGERGRGAGGDGERPPLVTPLQRAATLSAVNLNGAAGGQCDASDAWAAAVAGSASRDSTLRRKASVPASVVPGQGRCLTPDGLTPHELFTSRRHHTVHVSSLMGSTQADV</sequence>
<dbReference type="PANTHER" id="PTHR10165">
    <property type="entry name" value="LIPID PHOSPHATE PHOSPHATASE"/>
    <property type="match status" value="1"/>
</dbReference>